<reference evidence="3 4" key="1">
    <citation type="journal article" date="2015" name="Genome Announc.">
        <title>Complete Genome Sequence of Microcystis aeruginosa NIES-2549, a Bloom-Forming Cyanobacterium from Lake Kasumigaura, Japan.</title>
        <authorList>
            <person name="Yamaguchi H."/>
            <person name="Suzuki S."/>
            <person name="Tanabe Y."/>
            <person name="Osana Y."/>
            <person name="Shimura Y."/>
            <person name="Ishida K."/>
            <person name="Kawachi M."/>
        </authorList>
    </citation>
    <scope>NUCLEOTIDE SEQUENCE [LARGE SCALE GENOMIC DNA]</scope>
    <source>
        <strain evidence="3 4">NIES-2549</strain>
    </source>
</reference>
<dbReference type="Gene3D" id="3.10.180.10">
    <property type="entry name" value="2,3-Dihydroxybiphenyl 1,2-Dioxygenase, domain 1"/>
    <property type="match status" value="1"/>
</dbReference>
<protein>
    <recommendedName>
        <fullName evidence="2">VOC domain-containing protein</fullName>
    </recommendedName>
</protein>
<dbReference type="PANTHER" id="PTHR21366:SF22">
    <property type="entry name" value="VOC DOMAIN-CONTAINING PROTEIN"/>
    <property type="match status" value="1"/>
</dbReference>
<dbReference type="Proteomes" id="UP000034103">
    <property type="component" value="Chromosome"/>
</dbReference>
<evidence type="ECO:0000259" key="2">
    <source>
        <dbReference type="PROSITE" id="PS51819"/>
    </source>
</evidence>
<dbReference type="InterPro" id="IPR018146">
    <property type="entry name" value="Glyoxalase_1_CS"/>
</dbReference>
<dbReference type="SUPFAM" id="SSF54593">
    <property type="entry name" value="Glyoxalase/Bleomycin resistance protein/Dihydroxybiphenyl dioxygenase"/>
    <property type="match status" value="1"/>
</dbReference>
<proteinExistence type="predicted"/>
<accession>A0A0F6RLT9</accession>
<dbReference type="PROSITE" id="PS00934">
    <property type="entry name" value="GLYOXALASE_I_1"/>
    <property type="match status" value="1"/>
</dbReference>
<dbReference type="GO" id="GO:0004462">
    <property type="term" value="F:lactoylglutathione lyase activity"/>
    <property type="evidence" value="ECO:0007669"/>
    <property type="project" value="InterPro"/>
</dbReference>
<dbReference type="RefSeq" id="WP_046662168.1">
    <property type="nucleotide sequence ID" value="NZ_CP011304.1"/>
</dbReference>
<evidence type="ECO:0000256" key="1">
    <source>
        <dbReference type="ARBA" id="ARBA00022723"/>
    </source>
</evidence>
<dbReference type="InterPro" id="IPR004360">
    <property type="entry name" value="Glyas_Fos-R_dOase_dom"/>
</dbReference>
<evidence type="ECO:0000313" key="3">
    <source>
        <dbReference type="EMBL" id="AKE64658.1"/>
    </source>
</evidence>
<dbReference type="EMBL" id="CP011304">
    <property type="protein sequence ID" value="AKE64658.1"/>
    <property type="molecule type" value="Genomic_DNA"/>
</dbReference>
<organism evidence="3 4">
    <name type="scientific">Microcystis aeruginosa NIES-2549</name>
    <dbReference type="NCBI Taxonomy" id="1641812"/>
    <lineage>
        <taxon>Bacteria</taxon>
        <taxon>Bacillati</taxon>
        <taxon>Cyanobacteriota</taxon>
        <taxon>Cyanophyceae</taxon>
        <taxon>Oscillatoriophycideae</taxon>
        <taxon>Chroococcales</taxon>
        <taxon>Microcystaceae</taxon>
        <taxon>Microcystis</taxon>
    </lineage>
</organism>
<dbReference type="InterPro" id="IPR050383">
    <property type="entry name" value="GlyoxalaseI/FosfomycinResist"/>
</dbReference>
<dbReference type="HOGENOM" id="CLU_046006_12_4_3"/>
<dbReference type="GO" id="GO:0046872">
    <property type="term" value="F:metal ion binding"/>
    <property type="evidence" value="ECO:0007669"/>
    <property type="project" value="UniProtKB-KW"/>
</dbReference>
<dbReference type="PATRIC" id="fig|1641812.3.peg.2395"/>
<name>A0A0F6RLT9_MICAE</name>
<dbReference type="InterPro" id="IPR029068">
    <property type="entry name" value="Glyas_Bleomycin-R_OHBP_Dase"/>
</dbReference>
<keyword evidence="1" id="KW-0479">Metal-binding</keyword>
<dbReference type="PANTHER" id="PTHR21366">
    <property type="entry name" value="GLYOXALASE FAMILY PROTEIN"/>
    <property type="match status" value="1"/>
</dbReference>
<dbReference type="CDD" id="cd07245">
    <property type="entry name" value="VOC_like"/>
    <property type="match status" value="1"/>
</dbReference>
<feature type="domain" description="VOC" evidence="2">
    <location>
        <begin position="5"/>
        <end position="120"/>
    </location>
</feature>
<gene>
    <name evidence="3" type="ORF">MYAER_2314</name>
</gene>
<dbReference type="AlphaFoldDB" id="A0A0F6RLT9"/>
<sequence length="120" mass="13716">MNITKSLHTAILVTELEKAVNFYENVLGLTRIDRPFQYDGVWYQVGDYQIHLIVDTNYQNYRPNPEKWGRNPHLAFAIDDVAAMGNYLESQGYTIQMSASGRKALFVSDPDGNILEMSQI</sequence>
<dbReference type="PROSITE" id="PS51819">
    <property type="entry name" value="VOC"/>
    <property type="match status" value="1"/>
</dbReference>
<dbReference type="Pfam" id="PF00903">
    <property type="entry name" value="Glyoxalase"/>
    <property type="match status" value="1"/>
</dbReference>
<evidence type="ECO:0000313" key="4">
    <source>
        <dbReference type="Proteomes" id="UP000034103"/>
    </source>
</evidence>
<dbReference type="InterPro" id="IPR037523">
    <property type="entry name" value="VOC_core"/>
</dbReference>